<evidence type="ECO:0000256" key="7">
    <source>
        <dbReference type="SAM" id="SignalP"/>
    </source>
</evidence>
<comment type="catalytic activity">
    <reaction evidence="1">
        <text>Hydrolysis of Pro-|-Xaa &gt;&gt; Ala-|-Xaa in oligopeptides.</text>
        <dbReference type="EC" id="3.4.21.26"/>
    </reaction>
</comment>
<keyword evidence="4" id="KW-0645">Protease</keyword>
<dbReference type="RefSeq" id="WP_373405519.1">
    <property type="nucleotide sequence ID" value="NZ_JBCFQL010000003.1"/>
</dbReference>
<keyword evidence="7" id="KW-0732">Signal</keyword>
<evidence type="ECO:0000313" key="10">
    <source>
        <dbReference type="EMBL" id="MFA9190512.1"/>
    </source>
</evidence>
<reference evidence="10 11" key="1">
    <citation type="submission" date="2024-04" db="EMBL/GenBank/DDBJ databases">
        <title>New Clade of Flavobacterium.</title>
        <authorList>
            <person name="Matos L."/>
            <person name="Proenca D.N."/>
            <person name="Fransisco R.M."/>
            <person name="Chung A.P."/>
            <person name="Maccario L."/>
            <person name="Sorensen S.J."/>
            <person name="Morais P.V."/>
        </authorList>
    </citation>
    <scope>NUCLEOTIDE SEQUENCE [LARGE SCALE GENOMIC DNA]</scope>
    <source>
        <strain evidence="10 11">FZUC8N2.13</strain>
    </source>
</reference>
<evidence type="ECO:0000256" key="6">
    <source>
        <dbReference type="ARBA" id="ARBA00022825"/>
    </source>
</evidence>
<protein>
    <recommendedName>
        <fullName evidence="3">prolyl oligopeptidase</fullName>
        <ecNumber evidence="3">3.4.21.26</ecNumber>
    </recommendedName>
</protein>
<dbReference type="PANTHER" id="PTHR42881:SF2">
    <property type="entry name" value="PROLYL ENDOPEPTIDASE"/>
    <property type="match status" value="1"/>
</dbReference>
<sequence>MRKIIITTTIISSIMTSFAQNSKPIQYPETRKDATVDEYFGTKVNDPYRWLEDDRSAETAAWVTAQNKVTNAYLDQIPFRNQLKERLEKLWNYEKIGAPFIEGNFTYYFKNNGLQNQSVLYRKDAAGKETVFLDPNTFSKDGTTSLGELAFSKSGSKLAYSISEGGSDWRKVIIMDALTMQVLEDTLVDVKFSGLSWKGNEGFYYSSYEKPKGSELSAKTDQHKLYFHKLGTKQKEDKIIFGEDQKRRYVGGSVTEDDRYLVITAATSTYGNELYIQDLSTPENPIVTIVSDFNSDNTVIDNEGTKLLIVTDRNAPNKRIVTVDISNPKPENWKDLIAETTQVLEPATCSGYIFAHYMKDAVSVIKQYDYSGKFLREIQLPGLGTASGFSGKKKDKQAYFTFTNYITAGTIFAVEPHSGKSTVYQKSKAEFKTEDYESKQVFYTSKDGTRIPMLITHKKGLKLDGKNPTILYGYGGFNISLTPGFSISNAVWMENGGVFAVPNIRGGGEYGKEWHDAGTKLQKQNVFDDFIAAAEYLIAEKYTSSHFLAIRGGSNGGLLVGAVMTQRPDLAKVALPAVGVLDMLRYHTFTAGAGWAYDYGTAQDSAAMFEYLKGYSPLHTIKNGLQYPATMVATGDHDDRVVPAHSFKFAAELQFKQSGNNPVLIRIDVKAGHGAGKSVAATIQENVDIQAFTLFNMGITQLPK</sequence>
<dbReference type="Pfam" id="PF00326">
    <property type="entry name" value="Peptidase_S9"/>
    <property type="match status" value="1"/>
</dbReference>
<dbReference type="EC" id="3.4.21.26" evidence="3"/>
<gene>
    <name evidence="10" type="ORF">AAGV28_03940</name>
</gene>
<keyword evidence="6" id="KW-0720">Serine protease</keyword>
<dbReference type="Proteomes" id="UP001574169">
    <property type="component" value="Unassembled WGS sequence"/>
</dbReference>
<dbReference type="InterPro" id="IPR001375">
    <property type="entry name" value="Peptidase_S9_cat"/>
</dbReference>
<proteinExistence type="inferred from homology"/>
<dbReference type="Pfam" id="PF02897">
    <property type="entry name" value="Peptidase_S9_N"/>
    <property type="match status" value="1"/>
</dbReference>
<dbReference type="InterPro" id="IPR002471">
    <property type="entry name" value="Pept_S9_AS"/>
</dbReference>
<feature type="signal peptide" evidence="7">
    <location>
        <begin position="1"/>
        <end position="19"/>
    </location>
</feature>
<dbReference type="InterPro" id="IPR023302">
    <property type="entry name" value="Pept_S9A_N"/>
</dbReference>
<feature type="domain" description="Peptidase S9 prolyl oligopeptidase catalytic" evidence="8">
    <location>
        <begin position="484"/>
        <end position="694"/>
    </location>
</feature>
<dbReference type="InterPro" id="IPR051167">
    <property type="entry name" value="Prolyl_oligopep/macrocyclase"/>
</dbReference>
<evidence type="ECO:0000256" key="1">
    <source>
        <dbReference type="ARBA" id="ARBA00001070"/>
    </source>
</evidence>
<dbReference type="Gene3D" id="2.130.10.120">
    <property type="entry name" value="Prolyl oligopeptidase, N-terminal domain"/>
    <property type="match status" value="1"/>
</dbReference>
<dbReference type="InterPro" id="IPR029058">
    <property type="entry name" value="AB_hydrolase_fold"/>
</dbReference>
<keyword evidence="5" id="KW-0378">Hydrolase</keyword>
<accession>A0ABV4T8S6</accession>
<feature type="chain" id="PRO_5046829818" description="prolyl oligopeptidase" evidence="7">
    <location>
        <begin position="20"/>
        <end position="704"/>
    </location>
</feature>
<dbReference type="InterPro" id="IPR002470">
    <property type="entry name" value="Peptidase_S9A"/>
</dbReference>
<name>A0ABV4T8S6_9FLAO</name>
<dbReference type="SUPFAM" id="SSF53474">
    <property type="entry name" value="alpha/beta-Hydrolases"/>
    <property type="match status" value="1"/>
</dbReference>
<keyword evidence="11" id="KW-1185">Reference proteome</keyword>
<dbReference type="PRINTS" id="PR00862">
    <property type="entry name" value="PROLIGOPTASE"/>
</dbReference>
<evidence type="ECO:0000313" key="11">
    <source>
        <dbReference type="Proteomes" id="UP001574169"/>
    </source>
</evidence>
<evidence type="ECO:0000259" key="8">
    <source>
        <dbReference type="Pfam" id="PF00326"/>
    </source>
</evidence>
<dbReference type="EMBL" id="JBCFQL010000003">
    <property type="protein sequence ID" value="MFA9190512.1"/>
    <property type="molecule type" value="Genomic_DNA"/>
</dbReference>
<organism evidence="10 11">
    <name type="scientific">Flavobacterium zubiriense</name>
    <dbReference type="NCBI Taxonomy" id="3138075"/>
    <lineage>
        <taxon>Bacteria</taxon>
        <taxon>Pseudomonadati</taxon>
        <taxon>Bacteroidota</taxon>
        <taxon>Flavobacteriia</taxon>
        <taxon>Flavobacteriales</taxon>
        <taxon>Flavobacteriaceae</taxon>
        <taxon>Flavobacterium</taxon>
    </lineage>
</organism>
<dbReference type="PANTHER" id="PTHR42881">
    <property type="entry name" value="PROLYL ENDOPEPTIDASE"/>
    <property type="match status" value="1"/>
</dbReference>
<evidence type="ECO:0000256" key="3">
    <source>
        <dbReference type="ARBA" id="ARBA00011897"/>
    </source>
</evidence>
<evidence type="ECO:0000259" key="9">
    <source>
        <dbReference type="Pfam" id="PF02897"/>
    </source>
</evidence>
<evidence type="ECO:0000256" key="4">
    <source>
        <dbReference type="ARBA" id="ARBA00022670"/>
    </source>
</evidence>
<dbReference type="PROSITE" id="PS00708">
    <property type="entry name" value="PRO_ENDOPEP_SER"/>
    <property type="match status" value="1"/>
</dbReference>
<feature type="domain" description="Peptidase S9A N-terminal" evidence="9">
    <location>
        <begin position="28"/>
        <end position="426"/>
    </location>
</feature>
<dbReference type="Gene3D" id="3.40.50.1820">
    <property type="entry name" value="alpha/beta hydrolase"/>
    <property type="match status" value="1"/>
</dbReference>
<comment type="similarity">
    <text evidence="2">Belongs to the peptidase S9A family.</text>
</comment>
<comment type="caution">
    <text evidence="10">The sequence shown here is derived from an EMBL/GenBank/DDBJ whole genome shotgun (WGS) entry which is preliminary data.</text>
</comment>
<dbReference type="SUPFAM" id="SSF50993">
    <property type="entry name" value="Peptidase/esterase 'gauge' domain"/>
    <property type="match status" value="1"/>
</dbReference>
<evidence type="ECO:0000256" key="5">
    <source>
        <dbReference type="ARBA" id="ARBA00022801"/>
    </source>
</evidence>
<evidence type="ECO:0000256" key="2">
    <source>
        <dbReference type="ARBA" id="ARBA00005228"/>
    </source>
</evidence>